<gene>
    <name evidence="3" type="ORF">AC478_00490</name>
</gene>
<proteinExistence type="predicted"/>
<dbReference type="Pfam" id="PF03819">
    <property type="entry name" value="MazG"/>
    <property type="match status" value="1"/>
</dbReference>
<dbReference type="PANTHER" id="PTHR42702">
    <property type="entry name" value="NUCLEOTIDE PYROPHOSPHOHYDROLASE"/>
    <property type="match status" value="1"/>
</dbReference>
<feature type="domain" description="NTP pyrophosphohydrolase MazG-like" evidence="2">
    <location>
        <begin position="16"/>
        <end position="78"/>
    </location>
</feature>
<evidence type="ECO:0000313" key="4">
    <source>
        <dbReference type="Proteomes" id="UP000054016"/>
    </source>
</evidence>
<dbReference type="SUPFAM" id="SSF101386">
    <property type="entry name" value="all-alpha NTP pyrophosphatases"/>
    <property type="match status" value="1"/>
</dbReference>
<name>A0A0M0BVX5_9ARCH</name>
<reference evidence="4" key="1">
    <citation type="submission" date="2015-06" db="EMBL/GenBank/DDBJ databases">
        <title>New insights into the roles of widespread benthic archaea in carbon and nitrogen cycling.</title>
        <authorList>
            <person name="Lazar C.S."/>
            <person name="Baker B.J."/>
            <person name="Seitz K.W."/>
            <person name="Hyde A.S."/>
            <person name="Dick G.J."/>
            <person name="Hinrichs K.-U."/>
            <person name="Teske A.P."/>
        </authorList>
    </citation>
    <scope>NUCLEOTIDE SEQUENCE [LARGE SCALE GENOMIC DNA]</scope>
</reference>
<accession>A0A0M0BVX5</accession>
<dbReference type="AlphaFoldDB" id="A0A0M0BVX5"/>
<evidence type="ECO:0000313" key="3">
    <source>
        <dbReference type="EMBL" id="KON32331.1"/>
    </source>
</evidence>
<dbReference type="Proteomes" id="UP000054016">
    <property type="component" value="Unassembled WGS sequence"/>
</dbReference>
<dbReference type="PATRIC" id="fig|1685125.3.peg.83"/>
<keyword evidence="3" id="KW-0378">Hydrolase</keyword>
<sequence length="87" mass="9991">MMRRLYFQRDSERGVKRTYEWLANELEELREALEGSKKEAAKKEFADVIAWLASLANITGIDLESAATKKYNGKCPKCKQAPCQCNF</sequence>
<dbReference type="EMBL" id="LFWV01000004">
    <property type="protein sequence ID" value="KON32331.1"/>
    <property type="molecule type" value="Genomic_DNA"/>
</dbReference>
<comment type="caution">
    <text evidence="3">The sequence shown here is derived from an EMBL/GenBank/DDBJ whole genome shotgun (WGS) entry which is preliminary data.</text>
</comment>
<dbReference type="PANTHER" id="PTHR42702:SF1">
    <property type="entry name" value="REGULATORY PROTEIN FOR BETA-LACTAMASE"/>
    <property type="match status" value="1"/>
</dbReference>
<dbReference type="GO" id="GO:0016787">
    <property type="term" value="F:hydrolase activity"/>
    <property type="evidence" value="ECO:0007669"/>
    <property type="project" value="UniProtKB-KW"/>
</dbReference>
<dbReference type="InterPro" id="IPR004518">
    <property type="entry name" value="MazG-like_dom"/>
</dbReference>
<protein>
    <submittedName>
        <fullName evidence="3">Nucleotide pyrophosphohydrolase</fullName>
    </submittedName>
</protein>
<keyword evidence="1" id="KW-0175">Coiled coil</keyword>
<dbReference type="Gene3D" id="1.10.287.1080">
    <property type="entry name" value="MazG-like"/>
    <property type="match status" value="1"/>
</dbReference>
<organism evidence="3 4">
    <name type="scientific">miscellaneous Crenarchaeota group-1 archaeon SG8-32-3</name>
    <dbReference type="NCBI Taxonomy" id="1685125"/>
    <lineage>
        <taxon>Archaea</taxon>
        <taxon>Candidatus Bathyarchaeota</taxon>
        <taxon>MCG-1</taxon>
    </lineage>
</organism>
<evidence type="ECO:0000256" key="1">
    <source>
        <dbReference type="SAM" id="Coils"/>
    </source>
</evidence>
<evidence type="ECO:0000259" key="2">
    <source>
        <dbReference type="Pfam" id="PF03819"/>
    </source>
</evidence>
<feature type="coiled-coil region" evidence="1">
    <location>
        <begin position="19"/>
        <end position="46"/>
    </location>
</feature>